<keyword evidence="2" id="KW-1185">Reference proteome</keyword>
<proteinExistence type="predicted"/>
<organism evidence="1 2">
    <name type="scientific">Panicum virgatum</name>
    <name type="common">Blackwell switchgrass</name>
    <dbReference type="NCBI Taxonomy" id="38727"/>
    <lineage>
        <taxon>Eukaryota</taxon>
        <taxon>Viridiplantae</taxon>
        <taxon>Streptophyta</taxon>
        <taxon>Embryophyta</taxon>
        <taxon>Tracheophyta</taxon>
        <taxon>Spermatophyta</taxon>
        <taxon>Magnoliopsida</taxon>
        <taxon>Liliopsida</taxon>
        <taxon>Poales</taxon>
        <taxon>Poaceae</taxon>
        <taxon>PACMAD clade</taxon>
        <taxon>Panicoideae</taxon>
        <taxon>Panicodae</taxon>
        <taxon>Paniceae</taxon>
        <taxon>Panicinae</taxon>
        <taxon>Panicum</taxon>
        <taxon>Panicum sect. Hiantes</taxon>
    </lineage>
</organism>
<evidence type="ECO:0000313" key="1">
    <source>
        <dbReference type="EMBL" id="KAG2613276.1"/>
    </source>
</evidence>
<dbReference type="EMBL" id="CM029043">
    <property type="protein sequence ID" value="KAG2613276.1"/>
    <property type="molecule type" value="Genomic_DNA"/>
</dbReference>
<dbReference type="Proteomes" id="UP000823388">
    <property type="component" value="Chromosome 4K"/>
</dbReference>
<sequence>MGQTEAANRVIVMYLRCLTGDRPRQWFAVASVSGIRLQHRLPVLAQGHSVQDRVWARPPVHPILRTRRNQSGGCRAEHGGTDELLADVRYRLEQAQAVQKRHYDKNHRAVSYDVGDWAWLRLLHRTPTSLPMVMKGKLKPRYYGPYRVAEIINDCRRSAGPASAHTTT</sequence>
<accession>A0A8T0TWV6</accession>
<name>A0A8T0TWV6_PANVG</name>
<gene>
    <name evidence="1" type="ORF">PVAP13_4KG348176</name>
</gene>
<dbReference type="AlphaFoldDB" id="A0A8T0TWV6"/>
<comment type="caution">
    <text evidence="1">The sequence shown here is derived from an EMBL/GenBank/DDBJ whole genome shotgun (WGS) entry which is preliminary data.</text>
</comment>
<reference evidence="1" key="1">
    <citation type="submission" date="2020-05" db="EMBL/GenBank/DDBJ databases">
        <title>WGS assembly of Panicum virgatum.</title>
        <authorList>
            <person name="Lovell J.T."/>
            <person name="Jenkins J."/>
            <person name="Shu S."/>
            <person name="Juenger T.E."/>
            <person name="Schmutz J."/>
        </authorList>
    </citation>
    <scope>NUCLEOTIDE SEQUENCE</scope>
    <source>
        <strain evidence="1">AP13</strain>
    </source>
</reference>
<evidence type="ECO:0000313" key="2">
    <source>
        <dbReference type="Proteomes" id="UP000823388"/>
    </source>
</evidence>
<protein>
    <submittedName>
        <fullName evidence="1">Uncharacterized protein</fullName>
    </submittedName>
</protein>